<evidence type="ECO:0000256" key="4">
    <source>
        <dbReference type="ARBA" id="ARBA00022794"/>
    </source>
</evidence>
<dbReference type="GO" id="GO:0036064">
    <property type="term" value="C:ciliary basal body"/>
    <property type="evidence" value="ECO:0007669"/>
    <property type="project" value="InterPro"/>
</dbReference>
<proteinExistence type="predicted"/>
<name>A0AAJ7SDV4_9HYME</name>
<dbReference type="SUPFAM" id="SSF48371">
    <property type="entry name" value="ARM repeat"/>
    <property type="match status" value="1"/>
</dbReference>
<keyword evidence="9" id="KW-1185">Reference proteome</keyword>
<dbReference type="PROSITE" id="PS50896">
    <property type="entry name" value="LISH"/>
    <property type="match status" value="1"/>
</dbReference>
<dbReference type="AlphaFoldDB" id="A0AAJ7SDV4"/>
<dbReference type="Pfam" id="PF21050">
    <property type="entry name" value="ARMC9_ARM"/>
    <property type="match status" value="1"/>
</dbReference>
<keyword evidence="4" id="KW-0970">Cilium biogenesis/degradation</keyword>
<dbReference type="Pfam" id="PF23138">
    <property type="entry name" value="CTLH_Armc9"/>
    <property type="match status" value="1"/>
</dbReference>
<sequence>MDENQTIEQMGTKSLRLVHQFLIEHNFENTADALMVEATIKGFKDFKEDSKSEDGIYENYYEQLMSSYETGDWRTFFKLWNLLVPEDAKQTKAWKTLMLHLHVCFATFPKRVSISDWYRKNDKAHSDEADSVTTQDVEYEENFITEVQKTVNEGMEQLRKFLSTVGKELENDAELRPYFALPFIEDPQAEPFLSRIFEKSWSDKLTENLVLFLKTYRQQRFNDTRSIDGSSNYTTLSEGLKKDTKKIIRPIIPNDRNVPIFLEDADTEDQCNLCDEAKYTQKSKSIQTVSVNSSEEEVYSSQFTKKNKKLMQCTQDLAVAKSHLCSVHSNYEKLKTRFHKLHTDYHKLMSIARVLTNALENSVKGQAVDFQAMLETCIKIFPDLFNQNIKDNSHCSSELLLDKSRSNMSKQYSPSYTTSISPKLLDFKKIKLHLINGNIKTKLFLLQALRRKITFSQPEERDETVHEYISKDLLGLHSQIASYKGKSILPHLLTPQNFIIPHPLQQSIMRLLNALASFRCGRDYLSFDSTVVDMVFKCLNSVSDNNIDTLTCNMMIAMLQKLSLRKQQRIYMIENGLVEWLIHHLHDQCRVMDSYRLEYATALLMNLSLHKSAKKRASAMASLLIPTLIELLLMDHASALPYINGALTNFLMNHTINDEAKKMKLSSVVEQYSKYKSGEIRKHLEHILKIHTGEIIIKTEDDEMTDNDNDEFDVLESQLEENDPVKNNYGELCGELLLESCYTILPKTIQKKEVIPDASMFPLYRTEMTETSAQNDQTKDLSCESVTHEKVFQRASSKTTMVSSMLLEIGSEAESTVMEKLSSIASLHIDNNENGSKETRLETEDAFVAKPKLARTPP</sequence>
<dbReference type="InterPro" id="IPR048959">
    <property type="entry name" value="ARMC9_ARM_dom"/>
</dbReference>
<accession>A0AAJ7SDV4</accession>
<dbReference type="InterPro" id="IPR040369">
    <property type="entry name" value="ARMC9"/>
</dbReference>
<evidence type="ECO:0000256" key="6">
    <source>
        <dbReference type="SAM" id="MobiDB-lite"/>
    </source>
</evidence>
<dbReference type="InterPro" id="IPR011989">
    <property type="entry name" value="ARM-like"/>
</dbReference>
<evidence type="ECO:0000313" key="9">
    <source>
        <dbReference type="Proteomes" id="UP000694925"/>
    </source>
</evidence>
<dbReference type="GeneID" id="108632255"/>
<dbReference type="Gene3D" id="1.25.10.10">
    <property type="entry name" value="Leucine-rich Repeat Variant"/>
    <property type="match status" value="1"/>
</dbReference>
<dbReference type="PANTHER" id="PTHR14881">
    <property type="entry name" value="LISH DOMAIN-CONTAINING PROTEIN ARMC9"/>
    <property type="match status" value="1"/>
</dbReference>
<dbReference type="GO" id="GO:0060271">
    <property type="term" value="P:cilium assembly"/>
    <property type="evidence" value="ECO:0007669"/>
    <property type="project" value="InterPro"/>
</dbReference>
<evidence type="ECO:0000313" key="10">
    <source>
        <dbReference type="RefSeq" id="XP_026675322.1"/>
    </source>
</evidence>
<dbReference type="RefSeq" id="XP_026675322.1">
    <property type="nucleotide sequence ID" value="XM_026819521.1"/>
</dbReference>
<dbReference type="InterPro" id="IPR006594">
    <property type="entry name" value="LisH"/>
</dbReference>
<evidence type="ECO:0000256" key="3">
    <source>
        <dbReference type="ARBA" id="ARBA00021146"/>
    </source>
</evidence>
<evidence type="ECO:0000259" key="7">
    <source>
        <dbReference type="Pfam" id="PF21050"/>
    </source>
</evidence>
<evidence type="ECO:0000256" key="2">
    <source>
        <dbReference type="ARBA" id="ARBA00004120"/>
    </source>
</evidence>
<dbReference type="PANTHER" id="PTHR14881:SF4">
    <property type="entry name" value="LISH DOMAIN-CONTAINING PROTEIN ARMC9"/>
    <property type="match status" value="1"/>
</dbReference>
<feature type="domain" description="ARMC9 CTLH-like" evidence="8">
    <location>
        <begin position="61"/>
        <end position="218"/>
    </location>
</feature>
<dbReference type="GO" id="GO:0005814">
    <property type="term" value="C:centriole"/>
    <property type="evidence" value="ECO:0007669"/>
    <property type="project" value="UniProtKB-SubCell"/>
</dbReference>
<dbReference type="InterPro" id="IPR056327">
    <property type="entry name" value="ARMC9_CTLH-like_dom"/>
</dbReference>
<dbReference type="Proteomes" id="UP000694925">
    <property type="component" value="Unplaced"/>
</dbReference>
<feature type="domain" description="LisH" evidence="7">
    <location>
        <begin position="572"/>
        <end position="689"/>
    </location>
</feature>
<reference evidence="10" key="1">
    <citation type="submission" date="2025-08" db="UniProtKB">
        <authorList>
            <consortium name="RefSeq"/>
        </authorList>
    </citation>
    <scope>IDENTIFICATION</scope>
    <source>
        <tissue evidence="10">Whole body</tissue>
    </source>
</reference>
<keyword evidence="5" id="KW-0966">Cell projection</keyword>
<evidence type="ECO:0000256" key="1">
    <source>
        <dbReference type="ARBA" id="ARBA00004114"/>
    </source>
</evidence>
<protein>
    <recommendedName>
        <fullName evidence="3">LisH domain-containing protein ARMC9</fullName>
    </recommendedName>
</protein>
<dbReference type="KEGG" id="ccal:108632255"/>
<dbReference type="InterPro" id="IPR016024">
    <property type="entry name" value="ARM-type_fold"/>
</dbReference>
<evidence type="ECO:0000259" key="8">
    <source>
        <dbReference type="Pfam" id="PF23138"/>
    </source>
</evidence>
<organism evidence="9 10">
    <name type="scientific">Ceratina calcarata</name>
    <dbReference type="NCBI Taxonomy" id="156304"/>
    <lineage>
        <taxon>Eukaryota</taxon>
        <taxon>Metazoa</taxon>
        <taxon>Ecdysozoa</taxon>
        <taxon>Arthropoda</taxon>
        <taxon>Hexapoda</taxon>
        <taxon>Insecta</taxon>
        <taxon>Pterygota</taxon>
        <taxon>Neoptera</taxon>
        <taxon>Endopterygota</taxon>
        <taxon>Hymenoptera</taxon>
        <taxon>Apocrita</taxon>
        <taxon>Aculeata</taxon>
        <taxon>Apoidea</taxon>
        <taxon>Anthophila</taxon>
        <taxon>Apidae</taxon>
        <taxon>Ceratina</taxon>
        <taxon>Zadontomerus</taxon>
    </lineage>
</organism>
<gene>
    <name evidence="10" type="primary">LOC108632255</name>
</gene>
<dbReference type="GO" id="GO:0097542">
    <property type="term" value="C:ciliary tip"/>
    <property type="evidence" value="ECO:0007669"/>
    <property type="project" value="TreeGrafter"/>
</dbReference>
<evidence type="ECO:0000256" key="5">
    <source>
        <dbReference type="ARBA" id="ARBA00023273"/>
    </source>
</evidence>
<feature type="region of interest" description="Disordered" evidence="6">
    <location>
        <begin position="835"/>
        <end position="858"/>
    </location>
</feature>
<comment type="subcellular location">
    <subcellularLocation>
        <location evidence="2">Cytoplasm</location>
        <location evidence="2">Cytoskeleton</location>
        <location evidence="2">Cilium basal body</location>
    </subcellularLocation>
    <subcellularLocation>
        <location evidence="1">Cytoplasm</location>
        <location evidence="1">Cytoskeleton</location>
        <location evidence="1">Microtubule organizing center</location>
        <location evidence="1">Centrosome</location>
        <location evidence="1">Centriole</location>
    </subcellularLocation>
</comment>